<feature type="transmembrane region" description="Helical" evidence="6">
    <location>
        <begin position="58"/>
        <end position="82"/>
    </location>
</feature>
<proteinExistence type="predicted"/>
<evidence type="ECO:0000256" key="4">
    <source>
        <dbReference type="ARBA" id="ARBA00023136"/>
    </source>
</evidence>
<dbReference type="Gene3D" id="1.20.1250.20">
    <property type="entry name" value="MFS general substrate transporter like domains"/>
    <property type="match status" value="1"/>
</dbReference>
<dbReference type="PhylomeDB" id="S7ZL67"/>
<dbReference type="SUPFAM" id="SSF103473">
    <property type="entry name" value="MFS general substrate transporter"/>
    <property type="match status" value="1"/>
</dbReference>
<keyword evidence="4 6" id="KW-0472">Membrane</keyword>
<evidence type="ECO:0008006" key="9">
    <source>
        <dbReference type="Google" id="ProtNLM"/>
    </source>
</evidence>
<evidence type="ECO:0000313" key="8">
    <source>
        <dbReference type="Proteomes" id="UP000019376"/>
    </source>
</evidence>
<feature type="transmembrane region" description="Helical" evidence="6">
    <location>
        <begin position="318"/>
        <end position="343"/>
    </location>
</feature>
<dbReference type="OrthoDB" id="5215911at2759"/>
<dbReference type="InterPro" id="IPR011701">
    <property type="entry name" value="MFS"/>
</dbReference>
<accession>S7ZL67</accession>
<feature type="transmembrane region" description="Helical" evidence="6">
    <location>
        <begin position="406"/>
        <end position="425"/>
    </location>
</feature>
<feature type="transmembrane region" description="Helical" evidence="6">
    <location>
        <begin position="501"/>
        <end position="522"/>
    </location>
</feature>
<evidence type="ECO:0000256" key="3">
    <source>
        <dbReference type="ARBA" id="ARBA00022989"/>
    </source>
</evidence>
<evidence type="ECO:0000313" key="7">
    <source>
        <dbReference type="EMBL" id="EPS31350.1"/>
    </source>
</evidence>
<dbReference type="Pfam" id="PF07690">
    <property type="entry name" value="MFS_1"/>
    <property type="match status" value="1"/>
</dbReference>
<dbReference type="Proteomes" id="UP000019376">
    <property type="component" value="Unassembled WGS sequence"/>
</dbReference>
<dbReference type="EMBL" id="KB644413">
    <property type="protein sequence ID" value="EPS31350.1"/>
    <property type="molecule type" value="Genomic_DNA"/>
</dbReference>
<feature type="transmembrane region" description="Helical" evidence="6">
    <location>
        <begin position="363"/>
        <end position="385"/>
    </location>
</feature>
<protein>
    <recommendedName>
        <fullName evidence="9">Major facilitator superfamily (MFS) profile domain-containing protein</fullName>
    </recommendedName>
</protein>
<feature type="transmembrane region" description="Helical" evidence="6">
    <location>
        <begin position="431"/>
        <end position="455"/>
    </location>
</feature>
<evidence type="ECO:0000256" key="2">
    <source>
        <dbReference type="ARBA" id="ARBA00022692"/>
    </source>
</evidence>
<evidence type="ECO:0000256" key="6">
    <source>
        <dbReference type="SAM" id="Phobius"/>
    </source>
</evidence>
<keyword evidence="8" id="KW-1185">Reference proteome</keyword>
<dbReference type="eggNOG" id="KOG0255">
    <property type="taxonomic scope" value="Eukaryota"/>
</dbReference>
<feature type="transmembrane region" description="Helical" evidence="6">
    <location>
        <begin position="172"/>
        <end position="193"/>
    </location>
</feature>
<dbReference type="HOGENOM" id="CLU_008455_13_3_1"/>
<keyword evidence="2 6" id="KW-0812">Transmembrane</keyword>
<feature type="transmembrane region" description="Helical" evidence="6">
    <location>
        <begin position="102"/>
        <end position="121"/>
    </location>
</feature>
<dbReference type="PANTHER" id="PTHR23502:SF30">
    <property type="entry name" value="TRANSPORTER, PUTATIVE (AFU_ORTHOLOGUE AFUA_8G04702)-RELATED"/>
    <property type="match status" value="1"/>
</dbReference>
<organism evidence="7 8">
    <name type="scientific">Penicillium oxalicum (strain 114-2 / CGMCC 5302)</name>
    <name type="common">Penicillium decumbens</name>
    <dbReference type="NCBI Taxonomy" id="933388"/>
    <lineage>
        <taxon>Eukaryota</taxon>
        <taxon>Fungi</taxon>
        <taxon>Dikarya</taxon>
        <taxon>Ascomycota</taxon>
        <taxon>Pezizomycotina</taxon>
        <taxon>Eurotiomycetes</taxon>
        <taxon>Eurotiomycetidae</taxon>
        <taxon>Eurotiales</taxon>
        <taxon>Aspergillaceae</taxon>
        <taxon>Penicillium</taxon>
    </lineage>
</organism>
<evidence type="ECO:0000256" key="5">
    <source>
        <dbReference type="SAM" id="MobiDB-lite"/>
    </source>
</evidence>
<dbReference type="AlphaFoldDB" id="S7ZL67"/>
<feature type="region of interest" description="Disordered" evidence="5">
    <location>
        <begin position="240"/>
        <end position="260"/>
    </location>
</feature>
<dbReference type="InterPro" id="IPR036259">
    <property type="entry name" value="MFS_trans_sf"/>
</dbReference>
<dbReference type="PANTHER" id="PTHR23502">
    <property type="entry name" value="MAJOR FACILITATOR SUPERFAMILY"/>
    <property type="match status" value="1"/>
</dbReference>
<gene>
    <name evidence="7" type="ORF">PDE_06305</name>
</gene>
<dbReference type="GO" id="GO:0005886">
    <property type="term" value="C:plasma membrane"/>
    <property type="evidence" value="ECO:0007669"/>
    <property type="project" value="TreeGrafter"/>
</dbReference>
<feature type="transmembrane region" description="Helical" evidence="6">
    <location>
        <begin position="199"/>
        <end position="217"/>
    </location>
</feature>
<dbReference type="GO" id="GO:0022857">
    <property type="term" value="F:transmembrane transporter activity"/>
    <property type="evidence" value="ECO:0007669"/>
    <property type="project" value="InterPro"/>
</dbReference>
<name>S7ZL67_PENO1</name>
<evidence type="ECO:0000256" key="1">
    <source>
        <dbReference type="ARBA" id="ARBA00004141"/>
    </source>
</evidence>
<reference evidence="7 8" key="1">
    <citation type="journal article" date="2013" name="PLoS ONE">
        <title>Genomic and secretomic analyses reveal unique features of the lignocellulolytic enzyme system of Penicillium decumbens.</title>
        <authorList>
            <person name="Liu G."/>
            <person name="Zhang L."/>
            <person name="Wei X."/>
            <person name="Zou G."/>
            <person name="Qin Y."/>
            <person name="Ma L."/>
            <person name="Li J."/>
            <person name="Zheng H."/>
            <person name="Wang S."/>
            <person name="Wang C."/>
            <person name="Xun L."/>
            <person name="Zhao G.-P."/>
            <person name="Zhou Z."/>
            <person name="Qu Y."/>
        </authorList>
    </citation>
    <scope>NUCLEOTIDE SEQUENCE [LARGE SCALE GENOMIC DNA]</scope>
    <source>
        <strain evidence="8">114-2 / CGMCC 5302</strain>
    </source>
</reference>
<keyword evidence="3 6" id="KW-1133">Transmembrane helix</keyword>
<dbReference type="STRING" id="933388.S7ZL67"/>
<comment type="subcellular location">
    <subcellularLocation>
        <location evidence="1">Membrane</location>
        <topology evidence="1">Multi-pass membrane protein</topology>
    </subcellularLocation>
</comment>
<feature type="transmembrane region" description="Helical" evidence="6">
    <location>
        <begin position="467"/>
        <end position="489"/>
    </location>
</feature>
<sequence length="546" mass="60569">MSSDIDTSIIPGTVTLVDVNHVLLHTRHLDHGDRDIVLIPTPSQDPDDPLNWSPKRKLLSTVCVSVYTLFAGISASVVYSVLTPLSKETGLEVSTLNEGTGYMFFAAGWGLLFWQPFAMSFGKRLTPYASTNAQWIARSNIMGFFLAPIEALPEVTVTDVYFTHERGSYMGLYAFFLAGSNFFAPVICGFIAEHQGWRWVFYWPSIFLACAMIFLFFSMEETNYVRQHVENTALHAGATDSAGVEKSIDDNVPPKSHGLSDAEKGLPMLNESVSSSGVSAGDHAEGEVFRKKTYVQKLSLWGPKQSQNTMLRRVWQTLYYLSWPVIFFAGFSYGSYLVLFNILNGTASIILGSAPYNFSSSMVGVSYIACCLGVTIGSLFTGRFSDWLTVKLARRNNGIMEAEHRLWPYLACLVLVPGSLLLWGVGAAHEIHWFGLIVAMAMLACTNTCGVTLSVNYLVDSYGEVSGIAMASVILVRNTMSFVIGYGITPWIQNMGYQNCFISAAFVGMACASVFLVMIRYGKSCRIRSREKYWQIVRENREKGMH</sequence>